<evidence type="ECO:0000313" key="3">
    <source>
        <dbReference type="Proteomes" id="UP000886595"/>
    </source>
</evidence>
<accession>A0A8X7VJ96</accession>
<reference evidence="2 3" key="1">
    <citation type="submission" date="2020-02" db="EMBL/GenBank/DDBJ databases">
        <authorList>
            <person name="Ma Q."/>
            <person name="Huang Y."/>
            <person name="Song X."/>
            <person name="Pei D."/>
        </authorList>
    </citation>
    <scope>NUCLEOTIDE SEQUENCE [LARGE SCALE GENOMIC DNA]</scope>
    <source>
        <strain evidence="2">Sxm20200214</strain>
        <tissue evidence="2">Leaf</tissue>
    </source>
</reference>
<organism evidence="2 3">
    <name type="scientific">Brassica carinata</name>
    <name type="common">Ethiopian mustard</name>
    <name type="synonym">Abyssinian cabbage</name>
    <dbReference type="NCBI Taxonomy" id="52824"/>
    <lineage>
        <taxon>Eukaryota</taxon>
        <taxon>Viridiplantae</taxon>
        <taxon>Streptophyta</taxon>
        <taxon>Embryophyta</taxon>
        <taxon>Tracheophyta</taxon>
        <taxon>Spermatophyta</taxon>
        <taxon>Magnoliopsida</taxon>
        <taxon>eudicotyledons</taxon>
        <taxon>Gunneridae</taxon>
        <taxon>Pentapetalae</taxon>
        <taxon>rosids</taxon>
        <taxon>malvids</taxon>
        <taxon>Brassicales</taxon>
        <taxon>Brassicaceae</taxon>
        <taxon>Brassiceae</taxon>
        <taxon>Brassica</taxon>
    </lineage>
</organism>
<feature type="compositionally biased region" description="Basic and acidic residues" evidence="1">
    <location>
        <begin position="15"/>
        <end position="24"/>
    </location>
</feature>
<feature type="region of interest" description="Disordered" evidence="1">
    <location>
        <begin position="1"/>
        <end position="59"/>
    </location>
</feature>
<dbReference type="EMBL" id="JAAMPC010000005">
    <property type="protein sequence ID" value="KAG2312346.1"/>
    <property type="molecule type" value="Genomic_DNA"/>
</dbReference>
<keyword evidence="3" id="KW-1185">Reference proteome</keyword>
<feature type="compositionally biased region" description="Polar residues" evidence="1">
    <location>
        <begin position="1"/>
        <end position="10"/>
    </location>
</feature>
<evidence type="ECO:0000313" key="2">
    <source>
        <dbReference type="EMBL" id="KAG2312346.1"/>
    </source>
</evidence>
<proteinExistence type="predicted"/>
<name>A0A8X7VJ96_BRACI</name>
<comment type="caution">
    <text evidence="2">The sequence shown here is derived from an EMBL/GenBank/DDBJ whole genome shotgun (WGS) entry which is preliminary data.</text>
</comment>
<dbReference type="OrthoDB" id="1110694at2759"/>
<dbReference type="Proteomes" id="UP000886595">
    <property type="component" value="Unassembled WGS sequence"/>
</dbReference>
<evidence type="ECO:0000256" key="1">
    <source>
        <dbReference type="SAM" id="MobiDB-lite"/>
    </source>
</evidence>
<dbReference type="AlphaFoldDB" id="A0A8X7VJ96"/>
<sequence>MLHQTASLETAPSRVDLHEEDFPSRRSTPLSEPVIPAVASPLPPPTPPADSEDVPAQENDEIVQDMQAVENEEIQAAHPMTTRARAGIVKPNPRYAMFTVKDEYAEPKSVRAALKHQGKTGPSFQLQKQSVKSIKPTTSPALAVNKQCRHQRTEKTAHGLKTTAQDLFSFNRFHCLDADATVC</sequence>
<feature type="compositionally biased region" description="Acidic residues" evidence="1">
    <location>
        <begin position="50"/>
        <end position="59"/>
    </location>
</feature>
<protein>
    <submittedName>
        <fullName evidence="2">Uncharacterized protein</fullName>
    </submittedName>
</protein>
<gene>
    <name evidence="2" type="ORF">Bca52824_023903</name>
</gene>